<name>A0A1B8HQX8_9GAMM</name>
<organism evidence="1 2">
    <name type="scientific">Morganella psychrotolerans</name>
    <dbReference type="NCBI Taxonomy" id="368603"/>
    <lineage>
        <taxon>Bacteria</taxon>
        <taxon>Pseudomonadati</taxon>
        <taxon>Pseudomonadota</taxon>
        <taxon>Gammaproteobacteria</taxon>
        <taxon>Enterobacterales</taxon>
        <taxon>Morganellaceae</taxon>
        <taxon>Morganella</taxon>
    </lineage>
</organism>
<evidence type="ECO:0000313" key="1">
    <source>
        <dbReference type="EMBL" id="OBU11793.1"/>
    </source>
</evidence>
<proteinExistence type="predicted"/>
<dbReference type="Proteomes" id="UP000092247">
    <property type="component" value="Unassembled WGS sequence"/>
</dbReference>
<sequence>MAEQLHLFDIPSPCVGICELSEKGYCKGCYRSRDERFQWLSLNNAQKENVLRLCRQRRYRAQKSDILPDEPSSQIDLF</sequence>
<dbReference type="PANTHER" id="PTHR35175:SF1">
    <property type="entry name" value="OXIDOREDUCTASE"/>
    <property type="match status" value="1"/>
</dbReference>
<protein>
    <recommendedName>
        <fullName evidence="3">DUF1289 domain-containing protein</fullName>
    </recommendedName>
</protein>
<evidence type="ECO:0008006" key="3">
    <source>
        <dbReference type="Google" id="ProtNLM"/>
    </source>
</evidence>
<dbReference type="InterPro" id="IPR010710">
    <property type="entry name" value="DUF1289"/>
</dbReference>
<dbReference type="Pfam" id="PF06945">
    <property type="entry name" value="DUF1289"/>
    <property type="match status" value="1"/>
</dbReference>
<comment type="caution">
    <text evidence="1">The sequence shown here is derived from an EMBL/GenBank/DDBJ whole genome shotgun (WGS) entry which is preliminary data.</text>
</comment>
<gene>
    <name evidence="1" type="ORF">AYY17_01635</name>
</gene>
<dbReference type="PANTHER" id="PTHR35175">
    <property type="entry name" value="DUF1289 DOMAIN-CONTAINING PROTEIN"/>
    <property type="match status" value="1"/>
</dbReference>
<dbReference type="OrthoDB" id="8911262at2"/>
<dbReference type="STRING" id="368603.AYY16_05415"/>
<accession>A0A1B8HQX8</accession>
<evidence type="ECO:0000313" key="2">
    <source>
        <dbReference type="Proteomes" id="UP000092247"/>
    </source>
</evidence>
<dbReference type="AlphaFoldDB" id="A0A1B8HQX8"/>
<dbReference type="RefSeq" id="WP_067421293.1">
    <property type="nucleotide sequence ID" value="NZ_LZEX01000001.1"/>
</dbReference>
<reference evidence="1 2" key="1">
    <citation type="submission" date="2016-06" db="EMBL/GenBank/DDBJ databases">
        <authorList>
            <person name="Kjaerup R.B."/>
            <person name="Dalgaard T.S."/>
            <person name="Juul-Madsen H.R."/>
        </authorList>
    </citation>
    <scope>NUCLEOTIDE SEQUENCE [LARGE SCALE GENOMIC DNA]</scope>
    <source>
        <strain evidence="1 2">GCSL-Mp3</strain>
    </source>
</reference>
<dbReference type="EMBL" id="LZEX01000001">
    <property type="protein sequence ID" value="OBU11793.1"/>
    <property type="molecule type" value="Genomic_DNA"/>
</dbReference>